<keyword evidence="3" id="KW-1185">Reference proteome</keyword>
<feature type="compositionally biased region" description="Low complexity" evidence="1">
    <location>
        <begin position="988"/>
        <end position="1001"/>
    </location>
</feature>
<feature type="region of interest" description="Disordered" evidence="1">
    <location>
        <begin position="1"/>
        <end position="27"/>
    </location>
</feature>
<evidence type="ECO:0008006" key="4">
    <source>
        <dbReference type="Google" id="ProtNLM"/>
    </source>
</evidence>
<feature type="region of interest" description="Disordered" evidence="1">
    <location>
        <begin position="354"/>
        <end position="385"/>
    </location>
</feature>
<evidence type="ECO:0000313" key="3">
    <source>
        <dbReference type="Proteomes" id="UP001617907"/>
    </source>
</evidence>
<proteinExistence type="predicted"/>
<feature type="compositionally biased region" description="Low complexity" evidence="1">
    <location>
        <begin position="1"/>
        <end position="12"/>
    </location>
</feature>
<protein>
    <recommendedName>
        <fullName evidence="4">DNA-binding protein</fullName>
    </recommendedName>
</protein>
<accession>A0ABW8HJ04</accession>
<comment type="caution">
    <text evidence="2">The sequence shown here is derived from an EMBL/GenBank/DDBJ whole genome shotgun (WGS) entry which is preliminary data.</text>
</comment>
<sequence>MSATDTPTTARGGTVGRTGPGSADATASASALLEAGALLPPGMSAREDADTLTVRTYTHAALGERSVVRLVPGTLGEAEDLALDFLGLVRDAETPEVGQVRREALGFPAWALVNDPANGHHALALVKDVERLARQAKSRPGTAKEGFEKLGERLGRAVPHFLPTFYEQAARIFLQFDNTTYAAAFFGKARDAERVHALAVDEQRQRAVFLEFAFAGALTVKALKQHVKDLAARLDATEAWAQFRQLAVERCAAGMPPYASLPQDARVLIKAAGLPRADAECDLVADLVASPAAVRAPASFWTAYRATLRVLAERRPAVRKRLLEIMPAGLDHGTKSDDFWLELLAECGADRLLTGEDAQDSEDSGPGRGRTGGEDGEAAAGSGTAVGAAQDVDAADWLSRWAAHRKRGAAVCDSSPATLALVARMAPRLRADGRTVDLFTGRRHAGVDIALLDLCAAQGVPLAVPAPDVEVHLGLDRWVRDTRPGRRDLAAVAADPRLRPLLLRAVGSAGHERHSGQVLDHLAGHPVLGGVLREWLDGAVGALSGAVGLPGAREALHRLAPYRSVAPRVNPEAVARAAGYEAAPLLGRTLRAGILDELGWPALEEALRLLDAETRARTGKGNGSGPGTHGDRDTSLMVNEAWPCLILNRGHKVVVVGPDGIVLDHELRLPPGLDRWQRPQFRYTDGELLVVWWQDGKQRGYWSTRPAEILTLTGERISHWWRNDDAVAPSLPLPGGGRATGGGTLHAGDTVLPASRPVIGDGTSYWRQGRQGRRHVWLEYDPATGAHSRASLPAFLRAGISDDAVLLQDRCEVLPLQPGLEHSPFGTDGAVLGRWVRAVEEGGETLTTAGTPDGRTVTLRTSRPGEDVTPLGALRLPGGAAPVVARTRRRIALFAPDDGSDTGVLGRVTPVERGGEFAAGTALVPPVSFWHALRPRDERASAVLRAFTDEEASGLLRAARRALDERRAQADAAKAAAEAAGEHGEGAGPAAAGHPSAVPSAEDVVRGTVSQALPALTDKRLLAGVTALVRATLQTADTVSRFVTPPVEQPKPERKRIEGMFADYRPRHGDDRTLREAADGLARLWGGEGQWTALRQIRAVNHVLAGRPADGRRLPDRARLSALGDGWNSDEHTVPRIGVIWPDLLGVLRPLAYRATAPTTPEADREALLLLFEALCEGPLAAPGEGLREIVLGEPHDPKRQQERSGQVLRRNGRTVVVLGCRNIDYARDRVNWLALDHDPTGTFGAVAHFTLERETRHTTTVPADTLAALTRLTRDKGAAPWQPEAPAALAATTRGGLGPLQATVLLAGQPDRLDAGALATAGLKPRQLDAGNRMLSPLPAADRAALVGALLPDDPGALWTVGPDTEAVGRAWAERLGSLVRVPEDLAATLDGLPVGSAEAVLNPARTPWLSRTTVQRPDENGRLVAEDPAAVPSRHALTGAVDTLAALAYALPHGHPLRAALPDGLAALRRRLTDPGLLLDLDVEWTEKGGTTAAEIRKAYGLPAAGGADADGTTRVGEALVLRPWHGDRETVLVRPAGLTGPDDAVFGLVEGLVGTARASGMRALRTVLGGDLSRSLAAGPVPEGAAGHAQDPTLSVPALVTEVAAAHGLSEDAAALYLQLLALPDPTDRNCARWTGWRPARAKKARAELAATGLVVEARRPRAGRSLFLPCGWLDLKSPALPVETWKEGLYRVGEGFRAVPLLPVPELFTRAWERVRSQDAPAYEELTTRATRRGRRR</sequence>
<evidence type="ECO:0000313" key="2">
    <source>
        <dbReference type="EMBL" id="MFJ6040110.1"/>
    </source>
</evidence>
<reference evidence="2 3" key="1">
    <citation type="submission" date="2024-10" db="EMBL/GenBank/DDBJ databases">
        <title>The Natural Products Discovery Center: Release of the First 8490 Sequenced Strains for Exploring Actinobacteria Biosynthetic Diversity.</title>
        <authorList>
            <person name="Kalkreuter E."/>
            <person name="Kautsar S.A."/>
            <person name="Yang D."/>
            <person name="Bader C.D."/>
            <person name="Teijaro C.N."/>
            <person name="Fluegel L."/>
            <person name="Davis C.M."/>
            <person name="Simpson J.R."/>
            <person name="Lauterbach L."/>
            <person name="Steele A.D."/>
            <person name="Gui C."/>
            <person name="Meng S."/>
            <person name="Li G."/>
            <person name="Viehrig K."/>
            <person name="Ye F."/>
            <person name="Su P."/>
            <person name="Kiefer A.F."/>
            <person name="Nichols A."/>
            <person name="Cepeda A.J."/>
            <person name="Yan W."/>
            <person name="Fan B."/>
            <person name="Jiang Y."/>
            <person name="Adhikari A."/>
            <person name="Zheng C.-J."/>
            <person name="Schuster L."/>
            <person name="Cowan T.M."/>
            <person name="Smanski M.J."/>
            <person name="Chevrette M.G."/>
            <person name="De Carvalho L.P.S."/>
            <person name="Shen B."/>
        </authorList>
    </citation>
    <scope>NUCLEOTIDE SEQUENCE [LARGE SCALE GENOMIC DNA]</scope>
    <source>
        <strain evidence="2 3">NPDC093086</strain>
    </source>
</reference>
<evidence type="ECO:0000256" key="1">
    <source>
        <dbReference type="SAM" id="MobiDB-lite"/>
    </source>
</evidence>
<dbReference type="Proteomes" id="UP001617907">
    <property type="component" value="Unassembled WGS sequence"/>
</dbReference>
<dbReference type="EMBL" id="JBIVPC010000017">
    <property type="protein sequence ID" value="MFJ6040110.1"/>
    <property type="molecule type" value="Genomic_DNA"/>
</dbReference>
<organism evidence="2 3">
    <name type="scientific">Streptomyces ardesiacus</name>
    <dbReference type="NCBI Taxonomy" id="285564"/>
    <lineage>
        <taxon>Bacteria</taxon>
        <taxon>Bacillati</taxon>
        <taxon>Actinomycetota</taxon>
        <taxon>Actinomycetes</taxon>
        <taxon>Kitasatosporales</taxon>
        <taxon>Streptomycetaceae</taxon>
        <taxon>Streptomyces</taxon>
    </lineage>
</organism>
<feature type="region of interest" description="Disordered" evidence="1">
    <location>
        <begin position="973"/>
        <end position="1002"/>
    </location>
</feature>
<gene>
    <name evidence="2" type="ORF">ACIQFM_28085</name>
</gene>
<dbReference type="RefSeq" id="WP_350891319.1">
    <property type="nucleotide sequence ID" value="NZ_JBEOTR010000017.1"/>
</dbReference>
<name>A0ABW8HJ04_9ACTN</name>